<evidence type="ECO:0000313" key="1">
    <source>
        <dbReference type="EMBL" id="GAI24681.1"/>
    </source>
</evidence>
<reference evidence="1" key="1">
    <citation type="journal article" date="2014" name="Front. Microbiol.">
        <title>High frequency of phylogenetically diverse reductive dehalogenase-homologous genes in deep subseafloor sedimentary metagenomes.</title>
        <authorList>
            <person name="Kawai M."/>
            <person name="Futagami T."/>
            <person name="Toyoda A."/>
            <person name="Takaki Y."/>
            <person name="Nishi S."/>
            <person name="Hori S."/>
            <person name="Arai W."/>
            <person name="Tsubouchi T."/>
            <person name="Morono Y."/>
            <person name="Uchiyama I."/>
            <person name="Ito T."/>
            <person name="Fujiyama A."/>
            <person name="Inagaki F."/>
            <person name="Takami H."/>
        </authorList>
    </citation>
    <scope>NUCLEOTIDE SEQUENCE</scope>
    <source>
        <strain evidence="1">Expedition CK06-06</strain>
    </source>
</reference>
<feature type="non-terminal residue" evidence="1">
    <location>
        <position position="191"/>
    </location>
</feature>
<name>X1N338_9ZZZZ</name>
<gene>
    <name evidence="1" type="ORF">S06H3_25866</name>
</gene>
<protein>
    <recommendedName>
        <fullName evidence="2">Two component regulator three Y domain-containing protein</fullName>
    </recommendedName>
</protein>
<evidence type="ECO:0008006" key="2">
    <source>
        <dbReference type="Google" id="ProtNLM"/>
    </source>
</evidence>
<comment type="caution">
    <text evidence="1">The sequence shown here is derived from an EMBL/GenBank/DDBJ whole genome shotgun (WGS) entry which is preliminary data.</text>
</comment>
<dbReference type="EMBL" id="BARV01014912">
    <property type="protein sequence ID" value="GAI24681.1"/>
    <property type="molecule type" value="Genomic_DNA"/>
</dbReference>
<dbReference type="Gene3D" id="2.130.10.10">
    <property type="entry name" value="YVTN repeat-like/Quinoprotein amine dehydrogenase"/>
    <property type="match status" value="1"/>
</dbReference>
<accession>X1N338</accession>
<dbReference type="AlphaFoldDB" id="X1N338"/>
<proteinExistence type="predicted"/>
<dbReference type="SUPFAM" id="SSF63829">
    <property type="entry name" value="Calcium-dependent phosphotriesterase"/>
    <property type="match status" value="1"/>
</dbReference>
<dbReference type="InterPro" id="IPR015943">
    <property type="entry name" value="WD40/YVTN_repeat-like_dom_sf"/>
</dbReference>
<organism evidence="1">
    <name type="scientific">marine sediment metagenome</name>
    <dbReference type="NCBI Taxonomy" id="412755"/>
    <lineage>
        <taxon>unclassified sequences</taxon>
        <taxon>metagenomes</taxon>
        <taxon>ecological metagenomes</taxon>
    </lineage>
</organism>
<sequence>MRTDTSGVLWISSLDSGLIEFNGEWIVHNDTVLNGKIINDFHIDGLNEKWIFTDQGVIRLDRTHTWTEVEKLSKFNTLKGWIDHEDNVWIATSDQVIKYLPESDTVSFFKVGGLKSNLVTSVKTDIGGNNWVCTYKGISIYNNNWENIAFSEIDGSIEQTYVTGIDADSSDNVWLSYYNPIEVSFYNNTSW</sequence>